<evidence type="ECO:0000313" key="4">
    <source>
        <dbReference type="EnsemblMetazoa" id="KAF7495916.1"/>
    </source>
</evidence>
<dbReference type="OrthoDB" id="551431at2759"/>
<name>A0A834VGD1_SARSC</name>
<dbReference type="Proteomes" id="UP000070412">
    <property type="component" value="Unassembled WGS sequence"/>
</dbReference>
<dbReference type="EnsemblMetazoa" id="SSS_1473s_mrna">
    <property type="protein sequence ID" value="KAF7495916.1"/>
    <property type="gene ID" value="SSS_1473"/>
</dbReference>
<evidence type="ECO:0000313" key="3">
    <source>
        <dbReference type="EMBL" id="KAF7495916.1"/>
    </source>
</evidence>
<dbReference type="EMBL" id="WVUK01000044">
    <property type="protein sequence ID" value="KAF7495916.1"/>
    <property type="molecule type" value="Genomic_DNA"/>
</dbReference>
<dbReference type="PANTHER" id="PTHR31716:SF1">
    <property type="entry name" value="PROTEIN FMC1 HOMOLOG"/>
    <property type="match status" value="1"/>
</dbReference>
<dbReference type="GO" id="GO:0005739">
    <property type="term" value="C:mitochondrion"/>
    <property type="evidence" value="ECO:0007669"/>
    <property type="project" value="TreeGrafter"/>
</dbReference>
<dbReference type="InterPro" id="IPR037667">
    <property type="entry name" value="FMC1_homologue"/>
</dbReference>
<evidence type="ECO:0000256" key="1">
    <source>
        <dbReference type="ARBA" id="ARBA00009058"/>
    </source>
</evidence>
<reference evidence="5" key="1">
    <citation type="journal article" date="2020" name="PLoS Negl. Trop. Dis.">
        <title>High-quality nuclear genome for Sarcoptes scabiei-A critical resource for a neglected parasite.</title>
        <authorList>
            <person name="Korhonen P.K."/>
            <person name="Gasser R.B."/>
            <person name="Ma G."/>
            <person name="Wang T."/>
            <person name="Stroehlein A.J."/>
            <person name="Young N.D."/>
            <person name="Ang C.S."/>
            <person name="Fernando D.D."/>
            <person name="Lu H.C."/>
            <person name="Taylor S."/>
            <person name="Reynolds S.L."/>
            <person name="Mofiz E."/>
            <person name="Najaraj S.H."/>
            <person name="Gowda H."/>
            <person name="Madugundu A."/>
            <person name="Renuse S."/>
            <person name="Holt D."/>
            <person name="Pandey A."/>
            <person name="Papenfuss A.T."/>
            <person name="Fischer K."/>
        </authorList>
    </citation>
    <scope>NUCLEOTIDE SEQUENCE [LARGE SCALE GENOMIC DNA]</scope>
</reference>
<reference evidence="3" key="2">
    <citation type="submission" date="2020-01" db="EMBL/GenBank/DDBJ databases">
        <authorList>
            <person name="Korhonen P.K.K."/>
            <person name="Guangxu M.G."/>
            <person name="Wang T.W."/>
            <person name="Stroehlein A.J.S."/>
            <person name="Young N.D."/>
            <person name="Ang C.-S.A."/>
            <person name="Fernando D.W.F."/>
            <person name="Lu H.L."/>
            <person name="Taylor S.T."/>
            <person name="Ehtesham M.E.M."/>
            <person name="Najaraj S.H.N."/>
            <person name="Harsha G.H.G."/>
            <person name="Madugundu A.M."/>
            <person name="Renuse S.R."/>
            <person name="Holt D.H."/>
            <person name="Pandey A.P."/>
            <person name="Papenfuss A.P."/>
            <person name="Gasser R.B.G."/>
            <person name="Fischer K.F."/>
        </authorList>
    </citation>
    <scope>NUCLEOTIDE SEQUENCE</scope>
    <source>
        <strain evidence="3">SSS_KF_BRIS2020</strain>
    </source>
</reference>
<accession>A0A834VGD1</accession>
<keyword evidence="5" id="KW-1185">Reference proteome</keyword>
<reference evidence="4" key="3">
    <citation type="submission" date="2022-06" db="UniProtKB">
        <authorList>
            <consortium name="EnsemblMetazoa"/>
        </authorList>
    </citation>
    <scope>IDENTIFICATION</scope>
</reference>
<protein>
    <recommendedName>
        <fullName evidence="2">Protein FMC1 homolog</fullName>
    </recommendedName>
</protein>
<organism evidence="3">
    <name type="scientific">Sarcoptes scabiei</name>
    <name type="common">Itch mite</name>
    <name type="synonym">Acarus scabiei</name>
    <dbReference type="NCBI Taxonomy" id="52283"/>
    <lineage>
        <taxon>Eukaryota</taxon>
        <taxon>Metazoa</taxon>
        <taxon>Ecdysozoa</taxon>
        <taxon>Arthropoda</taxon>
        <taxon>Chelicerata</taxon>
        <taxon>Arachnida</taxon>
        <taxon>Acari</taxon>
        <taxon>Acariformes</taxon>
        <taxon>Sarcoptiformes</taxon>
        <taxon>Astigmata</taxon>
        <taxon>Psoroptidia</taxon>
        <taxon>Sarcoptoidea</taxon>
        <taxon>Sarcoptidae</taxon>
        <taxon>Sarcoptinae</taxon>
        <taxon>Sarcoptes</taxon>
    </lineage>
</organism>
<dbReference type="AlphaFoldDB" id="A0A834VGD1"/>
<evidence type="ECO:0000256" key="2">
    <source>
        <dbReference type="ARBA" id="ARBA00013846"/>
    </source>
</evidence>
<comment type="similarity">
    <text evidence="1">Belongs to the FMC1 family.</text>
</comment>
<gene>
    <name evidence="3" type="ORF">SSS_1473</name>
</gene>
<sequence length="101" mass="11810">MTTRFNETILLVRSICHSIRTQVKADVTKTSLFNIMKRIIRQNEITDLKLCRAPDELKFIGECYGTYLESGSKHHHLITKHYLKPEFNVKRTADFLGFKLP</sequence>
<dbReference type="PANTHER" id="PTHR31716">
    <property type="entry name" value="PROTEIN FMC1 HOMOLOG"/>
    <property type="match status" value="1"/>
</dbReference>
<evidence type="ECO:0000313" key="5">
    <source>
        <dbReference type="Proteomes" id="UP000070412"/>
    </source>
</evidence>
<proteinExistence type="inferred from homology"/>